<dbReference type="Gene3D" id="3.40.50.150">
    <property type="entry name" value="Vaccinia Virus protein VP39"/>
    <property type="match status" value="1"/>
</dbReference>
<dbReference type="InterPro" id="IPR024160">
    <property type="entry name" value="BIN3_SAM-bd_dom"/>
</dbReference>
<dbReference type="PANTHER" id="PTHR12315">
    <property type="entry name" value="BICOID-INTERACTING PROTEIN RELATED"/>
    <property type="match status" value="1"/>
</dbReference>
<dbReference type="GO" id="GO:0032259">
    <property type="term" value="P:methylation"/>
    <property type="evidence" value="ECO:0007669"/>
    <property type="project" value="UniProtKB-KW"/>
</dbReference>
<feature type="region of interest" description="Disordered" evidence="7">
    <location>
        <begin position="1"/>
        <end position="80"/>
    </location>
</feature>
<dbReference type="InterPro" id="IPR039772">
    <property type="entry name" value="Bin3-like"/>
</dbReference>
<dbReference type="Pfam" id="PF06859">
    <property type="entry name" value="Bin3"/>
    <property type="match status" value="1"/>
</dbReference>
<organism evidence="9 10">
    <name type="scientific">Perca flavescens</name>
    <name type="common">American yellow perch</name>
    <name type="synonym">Morone flavescens</name>
    <dbReference type="NCBI Taxonomy" id="8167"/>
    <lineage>
        <taxon>Eukaryota</taxon>
        <taxon>Metazoa</taxon>
        <taxon>Chordata</taxon>
        <taxon>Craniata</taxon>
        <taxon>Vertebrata</taxon>
        <taxon>Euteleostomi</taxon>
        <taxon>Actinopterygii</taxon>
        <taxon>Neopterygii</taxon>
        <taxon>Teleostei</taxon>
        <taxon>Neoteleostei</taxon>
        <taxon>Acanthomorphata</taxon>
        <taxon>Eupercaria</taxon>
        <taxon>Perciformes</taxon>
        <taxon>Percoidei</taxon>
        <taxon>Percidae</taxon>
        <taxon>Percinae</taxon>
        <taxon>Perca</taxon>
    </lineage>
</organism>
<dbReference type="GO" id="GO:0040031">
    <property type="term" value="P:snRNA modification"/>
    <property type="evidence" value="ECO:0007669"/>
    <property type="project" value="TreeGrafter"/>
</dbReference>
<evidence type="ECO:0000256" key="1">
    <source>
        <dbReference type="ARBA" id="ARBA00008361"/>
    </source>
</evidence>
<name>A0A484C5T3_PERFV</name>
<dbReference type="GO" id="GO:0008173">
    <property type="term" value="F:RNA methyltransferase activity"/>
    <property type="evidence" value="ECO:0007669"/>
    <property type="project" value="UniProtKB-UniRule"/>
</dbReference>
<dbReference type="InterPro" id="IPR010675">
    <property type="entry name" value="Bin3_C"/>
</dbReference>
<proteinExistence type="inferred from homology"/>
<dbReference type="InterPro" id="IPR029063">
    <property type="entry name" value="SAM-dependent_MTases_sf"/>
</dbReference>
<dbReference type="EMBL" id="SCKG01000019">
    <property type="protein sequence ID" value="TDG99339.1"/>
    <property type="molecule type" value="Genomic_DNA"/>
</dbReference>
<sequence>MIRMSLDKEAVSPAFPASVGLSEQTKSRPLRQKNGLPLPGDSQAAAANQRIAKRRYSTGAGLKGAAKRRRRANSDSQSEPVLPSHFLLGGNIFDPLNLNSLLDEDVNRATNQETPKCSPLPARGGDPVEILVPRDITDPLNLKGGGRDGEGGAKVLLSPLKSRRRHRNRHHGGQGGAEKGAEPARLFPVTAPPTVPVLTTEGSAVSPLPCVTVSLRVCGGVATRAPEKKKKDKLRFQFGNHSGYYGYQGSYGDAWEGRVGAAEDPRLRLLEADWFRDRTVLDLGCGAGHLALAVARRFNPAHVLGLELDPRLARAATLNIRHFLVSRGPLAAPPLFLPTTSSPSSSSSSRFPANVTFIQGDYVSEAWPGRGQYDVIMCLGVTKWVQLQSGDGGVVRLFRRAYQSLSPGGLFILEPQPWSSYAHSKRISEWTYRNFRAVRLRPEQFTSYLTDSVGFSSYRLLTHTGNQRPIYLFHKGPAPRK</sequence>
<dbReference type="Proteomes" id="UP000295070">
    <property type="component" value="Chromosome 19"/>
</dbReference>
<evidence type="ECO:0000256" key="7">
    <source>
        <dbReference type="SAM" id="MobiDB-lite"/>
    </source>
</evidence>
<feature type="compositionally biased region" description="Basic residues" evidence="7">
    <location>
        <begin position="161"/>
        <end position="172"/>
    </location>
</feature>
<feature type="domain" description="Bin3-type SAM" evidence="8">
    <location>
        <begin position="264"/>
        <end position="481"/>
    </location>
</feature>
<evidence type="ECO:0000256" key="4">
    <source>
        <dbReference type="ARBA" id="ARBA00022691"/>
    </source>
</evidence>
<dbReference type="PANTHER" id="PTHR12315:SF0">
    <property type="entry name" value="7SK SNRNA METHYLPHOSPHATE CAPPING ENZYME"/>
    <property type="match status" value="1"/>
</dbReference>
<keyword evidence="3 6" id="KW-0808">Transferase</keyword>
<keyword evidence="4 5" id="KW-0949">S-adenosyl-L-methionine</keyword>
<dbReference type="GO" id="GO:0017069">
    <property type="term" value="F:snRNA binding"/>
    <property type="evidence" value="ECO:0007669"/>
    <property type="project" value="TreeGrafter"/>
</dbReference>
<comment type="caution">
    <text evidence="9">The sequence shown here is derived from an EMBL/GenBank/DDBJ whole genome shotgun (WGS) entry which is preliminary data.</text>
</comment>
<evidence type="ECO:0000256" key="3">
    <source>
        <dbReference type="ARBA" id="ARBA00022679"/>
    </source>
</evidence>
<dbReference type="GO" id="GO:0008171">
    <property type="term" value="F:O-methyltransferase activity"/>
    <property type="evidence" value="ECO:0007669"/>
    <property type="project" value="UniProtKB-UniRule"/>
</dbReference>
<dbReference type="PROSITE" id="PS51515">
    <property type="entry name" value="BIN3_SAM"/>
    <property type="match status" value="1"/>
</dbReference>
<evidence type="ECO:0000313" key="10">
    <source>
        <dbReference type="Proteomes" id="UP000295070"/>
    </source>
</evidence>
<evidence type="ECO:0000313" key="9">
    <source>
        <dbReference type="EMBL" id="TDG99339.1"/>
    </source>
</evidence>
<dbReference type="EC" id="2.1.1.-" evidence="6"/>
<dbReference type="AlphaFoldDB" id="A0A484C5T3"/>
<dbReference type="CDD" id="cd02440">
    <property type="entry name" value="AdoMet_MTases"/>
    <property type="match status" value="1"/>
</dbReference>
<evidence type="ECO:0000256" key="6">
    <source>
        <dbReference type="RuleBase" id="RU367087"/>
    </source>
</evidence>
<dbReference type="SUPFAM" id="SSF53335">
    <property type="entry name" value="S-adenosyl-L-methionine-dependent methyltransferases"/>
    <property type="match status" value="1"/>
</dbReference>
<gene>
    <name evidence="9" type="ORF">EPR50_G00193000</name>
</gene>
<protein>
    <recommendedName>
        <fullName evidence="6">RNA methyltransferase</fullName>
        <ecNumber evidence="6">2.1.1.-</ecNumber>
    </recommendedName>
</protein>
<evidence type="ECO:0000256" key="2">
    <source>
        <dbReference type="ARBA" id="ARBA00022603"/>
    </source>
</evidence>
<feature type="region of interest" description="Disordered" evidence="7">
    <location>
        <begin position="141"/>
        <end position="181"/>
    </location>
</feature>
<reference evidence="9 10" key="1">
    <citation type="submission" date="2019-01" db="EMBL/GenBank/DDBJ databases">
        <title>A chromosome-scale genome assembly of the yellow perch, Perca flavescens.</title>
        <authorList>
            <person name="Feron R."/>
            <person name="Morvezen R."/>
            <person name="Bestin A."/>
            <person name="Haffray P."/>
            <person name="Klopp C."/>
            <person name="Zahm M."/>
            <person name="Cabau C."/>
            <person name="Roques C."/>
            <person name="Donnadieu C."/>
            <person name="Bouchez O."/>
            <person name="Christie M."/>
            <person name="Larson W."/>
            <person name="Guiguen Y."/>
        </authorList>
    </citation>
    <scope>NUCLEOTIDE SEQUENCE [LARGE SCALE GENOMIC DNA]</scope>
    <source>
        <strain evidence="9">YP-PL-M2</strain>
        <tissue evidence="9">Blood</tissue>
    </source>
</reference>
<keyword evidence="10" id="KW-1185">Reference proteome</keyword>
<keyword evidence="2 6" id="KW-0489">Methyltransferase</keyword>
<accession>A0A484C5T3</accession>
<dbReference type="Pfam" id="PF06325">
    <property type="entry name" value="PrmA"/>
    <property type="match status" value="1"/>
</dbReference>
<evidence type="ECO:0000259" key="8">
    <source>
        <dbReference type="PROSITE" id="PS51515"/>
    </source>
</evidence>
<evidence type="ECO:0000256" key="5">
    <source>
        <dbReference type="PROSITE-ProRule" id="PRU00848"/>
    </source>
</evidence>
<dbReference type="STRING" id="8167.A0A484C5T3"/>
<feature type="compositionally biased region" description="Basic and acidic residues" evidence="7">
    <location>
        <begin position="1"/>
        <end position="10"/>
    </location>
</feature>
<comment type="similarity">
    <text evidence="1 6">Belongs to the methyltransferase superfamily.</text>
</comment>